<name>A0A6C0IFB1_9ZZZZ</name>
<feature type="transmembrane region" description="Helical" evidence="1">
    <location>
        <begin position="21"/>
        <end position="39"/>
    </location>
</feature>
<reference evidence="2" key="1">
    <citation type="journal article" date="2020" name="Nature">
        <title>Giant virus diversity and host interactions through global metagenomics.</title>
        <authorList>
            <person name="Schulz F."/>
            <person name="Roux S."/>
            <person name="Paez-Espino D."/>
            <person name="Jungbluth S."/>
            <person name="Walsh D.A."/>
            <person name="Denef V.J."/>
            <person name="McMahon K.D."/>
            <person name="Konstantinidis K.T."/>
            <person name="Eloe-Fadrosh E.A."/>
            <person name="Kyrpides N.C."/>
            <person name="Woyke T."/>
        </authorList>
    </citation>
    <scope>NUCLEOTIDE SEQUENCE</scope>
    <source>
        <strain evidence="2">GVMAG-M-3300023184-68</strain>
    </source>
</reference>
<dbReference type="EMBL" id="MN740153">
    <property type="protein sequence ID" value="QHT90213.1"/>
    <property type="molecule type" value="Genomic_DNA"/>
</dbReference>
<accession>A0A6C0IFB1</accession>
<organism evidence="2">
    <name type="scientific">viral metagenome</name>
    <dbReference type="NCBI Taxonomy" id="1070528"/>
    <lineage>
        <taxon>unclassified sequences</taxon>
        <taxon>metagenomes</taxon>
        <taxon>organismal metagenomes</taxon>
    </lineage>
</organism>
<feature type="transmembrane region" description="Helical" evidence="1">
    <location>
        <begin position="45"/>
        <end position="65"/>
    </location>
</feature>
<proteinExistence type="predicted"/>
<protein>
    <submittedName>
        <fullName evidence="2">Uncharacterized protein</fullName>
    </submittedName>
</protein>
<evidence type="ECO:0000256" key="1">
    <source>
        <dbReference type="SAM" id="Phobius"/>
    </source>
</evidence>
<keyword evidence="1" id="KW-0472">Membrane</keyword>
<evidence type="ECO:0000313" key="2">
    <source>
        <dbReference type="EMBL" id="QHT90213.1"/>
    </source>
</evidence>
<dbReference type="AlphaFoldDB" id="A0A6C0IFB1"/>
<keyword evidence="1" id="KW-1133">Transmembrane helix</keyword>
<keyword evidence="1" id="KW-0812">Transmembrane</keyword>
<sequence>MLCQYKDYFGKPGKGIHSYRIADIAMIDVGFTILVAWLLSYLFEWNFLWCLLGFFILGILMHRLFCVRTKIDTILFT</sequence>